<keyword evidence="2" id="KW-1185">Reference proteome</keyword>
<evidence type="ECO:0000313" key="2">
    <source>
        <dbReference type="Proteomes" id="UP000002407"/>
    </source>
</evidence>
<protein>
    <submittedName>
        <fullName evidence="1">Uncharacterized protein</fullName>
    </submittedName>
</protein>
<reference evidence="2" key="1">
    <citation type="submission" date="2007-07" db="EMBL/GenBank/DDBJ databases">
        <title>Complete genome sequence of Campylobacter hominis ATCC BAA-381, a commensal isolated from the human gastrointestinal tract.</title>
        <authorList>
            <person name="Fouts D.E."/>
            <person name="Mongodin E.F."/>
            <person name="Puiu D."/>
            <person name="Sebastian Y."/>
            <person name="Miller W.G."/>
            <person name="Mandrell R.E."/>
            <person name="Nelson K.E."/>
        </authorList>
    </citation>
    <scope>NUCLEOTIDE SEQUENCE [LARGE SCALE GENOMIC DNA]</scope>
    <source>
        <strain evidence="2">ATCC BAA-381 / LMG 19568 / NCTC 13146 / CH001A</strain>
    </source>
</reference>
<dbReference type="RefSeq" id="WP_012108177.1">
    <property type="nucleotide sequence ID" value="NC_009714.1"/>
</dbReference>
<name>A7I054_CAMHC</name>
<dbReference type="HOGENOM" id="CLU_2970763_0_0_7"/>
<dbReference type="AlphaFoldDB" id="A7I054"/>
<accession>A7I054</accession>
<evidence type="ECO:0000313" key="1">
    <source>
        <dbReference type="EMBL" id="ABS51885.1"/>
    </source>
</evidence>
<dbReference type="KEGG" id="cha:CHAB381_0292"/>
<sequence length="58" mass="6462">MQSYRNFLISFKKLSHAGDPILVYCQNETCANNAIVMPPIQDITPTATDVTAAPIKYF</sequence>
<gene>
    <name evidence="1" type="ordered locus">CHAB381_0292</name>
</gene>
<dbReference type="Proteomes" id="UP000002407">
    <property type="component" value="Chromosome"/>
</dbReference>
<organism evidence="1 2">
    <name type="scientific">Campylobacter hominis (strain ATCC BAA-381 / DSM 21671 / CCUG 45161 / LMG 19568 / NCTC 13146 / CH001A)</name>
    <dbReference type="NCBI Taxonomy" id="360107"/>
    <lineage>
        <taxon>Bacteria</taxon>
        <taxon>Pseudomonadati</taxon>
        <taxon>Campylobacterota</taxon>
        <taxon>Epsilonproteobacteria</taxon>
        <taxon>Campylobacterales</taxon>
        <taxon>Campylobacteraceae</taxon>
        <taxon>Campylobacter</taxon>
    </lineage>
</organism>
<proteinExistence type="predicted"/>
<dbReference type="EMBL" id="CP000776">
    <property type="protein sequence ID" value="ABS51885.1"/>
    <property type="molecule type" value="Genomic_DNA"/>
</dbReference>